<dbReference type="InterPro" id="IPR021673">
    <property type="entry name" value="RLR_CTR"/>
</dbReference>
<dbReference type="GO" id="GO:0002753">
    <property type="term" value="P:cytoplasmic pattern recognition receptor signaling pathway"/>
    <property type="evidence" value="ECO:0007669"/>
    <property type="project" value="TreeGrafter"/>
</dbReference>
<sequence length="933" mass="106222">MSEKEILQRYKKYITEIIQPSCILQYLDFFKPDEVERIKARETQEGLTQAASLLMDLILSVEAPGWYRMFLDSLSNAGYNDLSEALESSDFTAIEKANVNKELVRKLSPSLRHDVHPKDILLHLHEGLLQAQREEIEQVTERFGAHHGMSKLLDFLLRSDSPKWFKAFVDSLAAGRYSSLVSVLDERDDADDQSWDVQEMEMSYSEEAEMESLDPNTEAALKKPRYDFEVAPRLAKLRDYQVELAEPALKGKNTIICAPTGSGKTVVAVEICSQHLKQGTEEQKKKVAFLANTIPLCQQQMDLFQKYFGNTEYEVTGLFGESTSAMAVSVGVESYDIVVMTPKILEMNLENYNIPGLSTFTLIFFDECHNTIKNHSYSAIMKIYMDTKLGNPAAPLPQIVGLTASVGTGKSKNEHGIREHIYNLCASLDTDTISTVIKHVEELRAHVIVPHKDTRIVKSRACNPFMDIVLGLMAHVESIVAKTYNLEALTKIPMSTRGSQMYEQWIVEVQRSCRVLKLEDEEMERQVCRKLVTCTEHLRKYNDCLIISEDARVVDALKYLLKYFNNLDPAYFDETDEKLARIFEEKRSDLQALACDNVQENPKLLDLKLVFEEQYRYNPNTRTILFVKTRALAEAIKQWVLETPALAHLKPKVLIGRRKTDNISGMTLSNQKAVLDAFKSEGGSKILIATSVADEGIDIVTCNLVLLYDYVGNVIKMVQTRGRGRAKDSRCILITSKTEHAVKEQINIMQEKIVYESIEEIQKVNHEVFLSKIKKIQMNEKKKRDFERQMAVSKKKHTDVYDLLCGTCFITACTSDELRLLQEHHRVVISKTFSSLCNLKPHPKPKCHDDIEMKQKISCGKCNRDWGIMGTWKGLQSFPLLKTDGFAFLNRRTQQKLVFKKWQDFPGIIKEFNFLEVSGSNNSVAEGSSAQSV</sequence>
<feature type="non-terminal residue" evidence="23">
    <location>
        <position position="933"/>
    </location>
</feature>
<evidence type="ECO:0000256" key="17">
    <source>
        <dbReference type="ARBA" id="ARBA00022884"/>
    </source>
</evidence>
<dbReference type="SMART" id="SM00487">
    <property type="entry name" value="DEXDc"/>
    <property type="match status" value="1"/>
</dbReference>
<comment type="similarity">
    <text evidence="2">Belongs to the helicase family. RLR subfamily.</text>
</comment>
<dbReference type="CDD" id="cd15805">
    <property type="entry name" value="RIG-I_C"/>
    <property type="match status" value="1"/>
</dbReference>
<keyword evidence="12 23" id="KW-0347">Helicase</keyword>
<gene>
    <name evidence="23" type="primary">Ddx58_0</name>
    <name evidence="23" type="ORF">GTO95_0017538</name>
</gene>
<evidence type="ECO:0000259" key="21">
    <source>
        <dbReference type="PROSITE" id="PS51194"/>
    </source>
</evidence>
<keyword evidence="7" id="KW-0399">Innate immunity</keyword>
<dbReference type="Pfam" id="PF18119">
    <property type="entry name" value="RIG-I_C"/>
    <property type="match status" value="1"/>
</dbReference>
<protein>
    <recommendedName>
        <fullName evidence="3">RNA helicase</fullName>
        <ecNumber evidence="3">3.6.4.13</ecNumber>
    </recommendedName>
</protein>
<reference evidence="23" key="1">
    <citation type="journal article" date="2021" name="Cell">
        <title>Tracing the genetic footprints of vertebrate landing in non-teleost ray-finned fishes.</title>
        <authorList>
            <person name="Bi X."/>
            <person name="Wang K."/>
            <person name="Yang L."/>
            <person name="Pan H."/>
            <person name="Jiang H."/>
            <person name="Wei Q."/>
            <person name="Fang M."/>
            <person name="Yu H."/>
            <person name="Zhu C."/>
            <person name="Cai Y."/>
            <person name="He Y."/>
            <person name="Gan X."/>
            <person name="Zeng H."/>
            <person name="Yu D."/>
            <person name="Zhu Y."/>
            <person name="Jiang H."/>
            <person name="Qiu Q."/>
            <person name="Yang H."/>
            <person name="Zhang Y.E."/>
            <person name="Wang W."/>
            <person name="Zhu M."/>
            <person name="He S."/>
            <person name="Zhang G."/>
        </authorList>
    </citation>
    <scope>NUCLEOTIDE SEQUENCE</scope>
    <source>
        <strain evidence="23">Allg_001</strain>
    </source>
</reference>
<dbReference type="Proteomes" id="UP000736164">
    <property type="component" value="Unassembled WGS sequence"/>
</dbReference>
<keyword evidence="14" id="KW-0067">ATP-binding</keyword>
<dbReference type="AlphaFoldDB" id="A0A8J7TEA2"/>
<dbReference type="Pfam" id="PF00271">
    <property type="entry name" value="Helicase_C"/>
    <property type="match status" value="1"/>
</dbReference>
<dbReference type="Gene3D" id="1.10.533.10">
    <property type="entry name" value="Death Domain, Fas"/>
    <property type="match status" value="2"/>
</dbReference>
<evidence type="ECO:0000313" key="23">
    <source>
        <dbReference type="EMBL" id="MBN3319736.1"/>
    </source>
</evidence>
<dbReference type="GO" id="GO:0003724">
    <property type="term" value="F:RNA helicase activity"/>
    <property type="evidence" value="ECO:0007669"/>
    <property type="project" value="UniProtKB-EC"/>
</dbReference>
<dbReference type="InterPro" id="IPR014001">
    <property type="entry name" value="Helicase_ATP-bd"/>
</dbReference>
<dbReference type="Gene3D" id="1.20.1320.30">
    <property type="match status" value="1"/>
</dbReference>
<evidence type="ECO:0000313" key="24">
    <source>
        <dbReference type="Proteomes" id="UP000736164"/>
    </source>
</evidence>
<feature type="domain" description="RLR CTR" evidence="22">
    <location>
        <begin position="791"/>
        <end position="919"/>
    </location>
</feature>
<evidence type="ECO:0000256" key="10">
    <source>
        <dbReference type="ARBA" id="ARBA00022741"/>
    </source>
</evidence>
<keyword evidence="8" id="KW-0479">Metal-binding</keyword>
<comment type="catalytic activity">
    <reaction evidence="19">
        <text>ATP + H2O = ADP + phosphate + H(+)</text>
        <dbReference type="Rhea" id="RHEA:13065"/>
        <dbReference type="ChEBI" id="CHEBI:15377"/>
        <dbReference type="ChEBI" id="CHEBI:15378"/>
        <dbReference type="ChEBI" id="CHEBI:30616"/>
        <dbReference type="ChEBI" id="CHEBI:43474"/>
        <dbReference type="ChEBI" id="CHEBI:456216"/>
        <dbReference type="EC" id="3.6.4.13"/>
    </reaction>
    <physiologicalReaction direction="left-to-right" evidence="19">
        <dbReference type="Rhea" id="RHEA:13066"/>
    </physiologicalReaction>
</comment>
<evidence type="ECO:0000256" key="2">
    <source>
        <dbReference type="ARBA" id="ARBA00006866"/>
    </source>
</evidence>
<dbReference type="EMBL" id="JAAWVO010047647">
    <property type="protein sequence ID" value="MBN3319736.1"/>
    <property type="molecule type" value="Genomic_DNA"/>
</dbReference>
<evidence type="ECO:0000256" key="6">
    <source>
        <dbReference type="ARBA" id="ARBA00022553"/>
    </source>
</evidence>
<keyword evidence="6" id="KW-0597">Phosphoprotein</keyword>
<keyword evidence="4" id="KW-0963">Cytoplasm</keyword>
<feature type="domain" description="Helicase ATP-binding" evidence="20">
    <location>
        <begin position="245"/>
        <end position="424"/>
    </location>
</feature>
<evidence type="ECO:0000256" key="16">
    <source>
        <dbReference type="ARBA" id="ARBA00022859"/>
    </source>
</evidence>
<dbReference type="InterPro" id="IPR001650">
    <property type="entry name" value="Helicase_C-like"/>
</dbReference>
<dbReference type="GO" id="GO:0016787">
    <property type="term" value="F:hydrolase activity"/>
    <property type="evidence" value="ECO:0007669"/>
    <property type="project" value="UniProtKB-KW"/>
</dbReference>
<keyword evidence="24" id="KW-1185">Reference proteome</keyword>
<keyword evidence="16" id="KW-0391">Immunity</keyword>
<evidence type="ECO:0000256" key="14">
    <source>
        <dbReference type="ARBA" id="ARBA00022840"/>
    </source>
</evidence>
<accession>A0A8J7TEA2</accession>
<dbReference type="Pfam" id="PF16739">
    <property type="entry name" value="CARD_2"/>
    <property type="match status" value="2"/>
</dbReference>
<keyword evidence="11" id="KW-0378">Hydrolase</keyword>
<dbReference type="GO" id="GO:0003725">
    <property type="term" value="F:double-stranded RNA binding"/>
    <property type="evidence" value="ECO:0007669"/>
    <property type="project" value="TreeGrafter"/>
</dbReference>
<dbReference type="PROSITE" id="PS51789">
    <property type="entry name" value="RLR_CTR"/>
    <property type="match status" value="1"/>
</dbReference>
<dbReference type="PANTHER" id="PTHR14074:SF16">
    <property type="entry name" value="ANTIVIRAL INNATE IMMUNE RESPONSE RECEPTOR RIG-I"/>
    <property type="match status" value="1"/>
</dbReference>
<dbReference type="InterPro" id="IPR041204">
    <property type="entry name" value="RIG-I-like_C"/>
</dbReference>
<dbReference type="SUPFAM" id="SSF52540">
    <property type="entry name" value="P-loop containing nucleoside triphosphate hydrolases"/>
    <property type="match status" value="2"/>
</dbReference>
<evidence type="ECO:0000256" key="11">
    <source>
        <dbReference type="ARBA" id="ARBA00022801"/>
    </source>
</evidence>
<dbReference type="PANTHER" id="PTHR14074">
    <property type="entry name" value="HELICASE WITH DEATH DOMAIN-RELATED"/>
    <property type="match status" value="1"/>
</dbReference>
<dbReference type="InterPro" id="IPR038557">
    <property type="entry name" value="RLR_C_sf"/>
</dbReference>
<evidence type="ECO:0000256" key="4">
    <source>
        <dbReference type="ARBA" id="ARBA00022490"/>
    </source>
</evidence>
<dbReference type="InterPro" id="IPR051363">
    <property type="entry name" value="RLR_Helicase"/>
</dbReference>
<evidence type="ECO:0000256" key="7">
    <source>
        <dbReference type="ARBA" id="ARBA00022588"/>
    </source>
</evidence>
<keyword evidence="18" id="KW-0051">Antiviral defense</keyword>
<evidence type="ECO:0000259" key="20">
    <source>
        <dbReference type="PROSITE" id="PS51192"/>
    </source>
</evidence>
<evidence type="ECO:0000256" key="19">
    <source>
        <dbReference type="ARBA" id="ARBA00049390"/>
    </source>
</evidence>
<dbReference type="EC" id="3.6.4.13" evidence="3"/>
<evidence type="ECO:0000259" key="22">
    <source>
        <dbReference type="PROSITE" id="PS51789"/>
    </source>
</evidence>
<dbReference type="GO" id="GO:0008270">
    <property type="term" value="F:zinc ion binding"/>
    <property type="evidence" value="ECO:0007669"/>
    <property type="project" value="TreeGrafter"/>
</dbReference>
<evidence type="ECO:0000256" key="13">
    <source>
        <dbReference type="ARBA" id="ARBA00022833"/>
    </source>
</evidence>
<dbReference type="PROSITE" id="PS51194">
    <property type="entry name" value="HELICASE_CTER"/>
    <property type="match status" value="1"/>
</dbReference>
<name>A0A8J7TEA2_ATRSP</name>
<dbReference type="SUPFAM" id="SSF47986">
    <property type="entry name" value="DEATH domain"/>
    <property type="match status" value="1"/>
</dbReference>
<feature type="domain" description="Helicase C-terminal" evidence="21">
    <location>
        <begin position="603"/>
        <end position="777"/>
    </location>
</feature>
<dbReference type="InterPro" id="IPR031964">
    <property type="entry name" value="CARD_dom"/>
</dbReference>
<dbReference type="Pfam" id="PF00270">
    <property type="entry name" value="DEAD"/>
    <property type="match status" value="1"/>
</dbReference>
<dbReference type="PROSITE" id="PS51192">
    <property type="entry name" value="HELICASE_ATP_BIND_1"/>
    <property type="match status" value="1"/>
</dbReference>
<dbReference type="Gene3D" id="2.170.150.30">
    <property type="entry name" value="RIG-I-like receptor, C-terminal regulatory domain"/>
    <property type="match status" value="1"/>
</dbReference>
<dbReference type="GO" id="GO:0140374">
    <property type="term" value="P:antiviral innate immune response"/>
    <property type="evidence" value="ECO:0007669"/>
    <property type="project" value="TreeGrafter"/>
</dbReference>
<evidence type="ECO:0000256" key="9">
    <source>
        <dbReference type="ARBA" id="ARBA00022737"/>
    </source>
</evidence>
<dbReference type="GO" id="GO:0003727">
    <property type="term" value="F:single-stranded RNA binding"/>
    <property type="evidence" value="ECO:0007669"/>
    <property type="project" value="TreeGrafter"/>
</dbReference>
<evidence type="ECO:0000256" key="8">
    <source>
        <dbReference type="ARBA" id="ARBA00022723"/>
    </source>
</evidence>
<dbReference type="InterPro" id="IPR011545">
    <property type="entry name" value="DEAD/DEAH_box_helicase_dom"/>
</dbReference>
<dbReference type="Gene3D" id="3.40.50.300">
    <property type="entry name" value="P-loop containing nucleotide triphosphate hydrolases"/>
    <property type="match status" value="2"/>
</dbReference>
<dbReference type="InterPro" id="IPR027417">
    <property type="entry name" value="P-loop_NTPase"/>
</dbReference>
<dbReference type="InterPro" id="IPR011029">
    <property type="entry name" value="DEATH-like_dom_sf"/>
</dbReference>
<keyword evidence="10" id="KW-0547">Nucleotide-binding</keyword>
<dbReference type="GO" id="GO:0005524">
    <property type="term" value="F:ATP binding"/>
    <property type="evidence" value="ECO:0007669"/>
    <property type="project" value="UniProtKB-KW"/>
</dbReference>
<dbReference type="SMART" id="SM00490">
    <property type="entry name" value="HELICc"/>
    <property type="match status" value="1"/>
</dbReference>
<evidence type="ECO:0000256" key="15">
    <source>
        <dbReference type="ARBA" id="ARBA00022843"/>
    </source>
</evidence>
<feature type="non-terminal residue" evidence="23">
    <location>
        <position position="1"/>
    </location>
</feature>
<dbReference type="GO" id="GO:0005737">
    <property type="term" value="C:cytoplasm"/>
    <property type="evidence" value="ECO:0007669"/>
    <property type="project" value="UniProtKB-SubCell"/>
</dbReference>
<keyword evidence="15" id="KW-0832">Ubl conjugation</keyword>
<evidence type="ECO:0000256" key="12">
    <source>
        <dbReference type="ARBA" id="ARBA00022806"/>
    </source>
</evidence>
<dbReference type="Pfam" id="PF11648">
    <property type="entry name" value="RIG-I_C-RD"/>
    <property type="match status" value="1"/>
</dbReference>
<keyword evidence="9" id="KW-0677">Repeat</keyword>
<evidence type="ECO:0000256" key="1">
    <source>
        <dbReference type="ARBA" id="ARBA00004496"/>
    </source>
</evidence>
<proteinExistence type="inferred from homology"/>
<keyword evidence="13" id="KW-0862">Zinc</keyword>
<organism evidence="23 24">
    <name type="scientific">Atractosteus spatula</name>
    <name type="common">Alligator gar</name>
    <name type="synonym">Lepisosteus spatula</name>
    <dbReference type="NCBI Taxonomy" id="7917"/>
    <lineage>
        <taxon>Eukaryota</taxon>
        <taxon>Metazoa</taxon>
        <taxon>Chordata</taxon>
        <taxon>Craniata</taxon>
        <taxon>Vertebrata</taxon>
        <taxon>Euteleostomi</taxon>
        <taxon>Actinopterygii</taxon>
        <taxon>Neopterygii</taxon>
        <taxon>Holostei</taxon>
        <taxon>Semionotiformes</taxon>
        <taxon>Lepisosteidae</taxon>
        <taxon>Atractosteus</taxon>
    </lineage>
</organism>
<evidence type="ECO:0000256" key="5">
    <source>
        <dbReference type="ARBA" id="ARBA00022499"/>
    </source>
</evidence>
<evidence type="ECO:0000256" key="18">
    <source>
        <dbReference type="ARBA" id="ARBA00023118"/>
    </source>
</evidence>
<comment type="caution">
    <text evidence="23">The sequence shown here is derived from an EMBL/GenBank/DDBJ whole genome shotgun (WGS) entry which is preliminary data.</text>
</comment>
<keyword evidence="17" id="KW-0694">RNA-binding</keyword>
<comment type="subcellular location">
    <subcellularLocation>
        <location evidence="1">Cytoplasm</location>
    </subcellularLocation>
</comment>
<keyword evidence="5" id="KW-1017">Isopeptide bond</keyword>
<evidence type="ECO:0000256" key="3">
    <source>
        <dbReference type="ARBA" id="ARBA00012552"/>
    </source>
</evidence>